<dbReference type="PROSITE" id="PS50088">
    <property type="entry name" value="ANK_REPEAT"/>
    <property type="match status" value="3"/>
</dbReference>
<evidence type="ECO:0008006" key="7">
    <source>
        <dbReference type="Google" id="ProtNLM"/>
    </source>
</evidence>
<feature type="repeat" description="ANK" evidence="3">
    <location>
        <begin position="228"/>
        <end position="249"/>
    </location>
</feature>
<evidence type="ECO:0000313" key="6">
    <source>
        <dbReference type="Proteomes" id="UP001347796"/>
    </source>
</evidence>
<keyword evidence="6" id="KW-1185">Reference proteome</keyword>
<dbReference type="EMBL" id="JAZGQO010000001">
    <property type="protein sequence ID" value="KAK6195118.1"/>
    <property type="molecule type" value="Genomic_DNA"/>
</dbReference>
<feature type="repeat" description="ANK" evidence="3">
    <location>
        <begin position="1642"/>
        <end position="1674"/>
    </location>
</feature>
<feature type="repeat" description="ANK" evidence="3">
    <location>
        <begin position="603"/>
        <end position="635"/>
    </location>
</feature>
<dbReference type="InterPro" id="IPR002110">
    <property type="entry name" value="Ankyrin_rpt"/>
</dbReference>
<accession>A0AAN8Q793</accession>
<dbReference type="PANTHER" id="PTHR24198:SF165">
    <property type="entry name" value="ANKYRIN REPEAT-CONTAINING PROTEIN-RELATED"/>
    <property type="match status" value="1"/>
</dbReference>
<feature type="region of interest" description="Disordered" evidence="4">
    <location>
        <begin position="1399"/>
        <end position="1425"/>
    </location>
</feature>
<feature type="compositionally biased region" description="Polar residues" evidence="4">
    <location>
        <begin position="1778"/>
        <end position="1801"/>
    </location>
</feature>
<dbReference type="InterPro" id="IPR036770">
    <property type="entry name" value="Ankyrin_rpt-contain_sf"/>
</dbReference>
<dbReference type="Proteomes" id="UP001347796">
    <property type="component" value="Unassembled WGS sequence"/>
</dbReference>
<organism evidence="5 6">
    <name type="scientific">Patella caerulea</name>
    <name type="common">Rayed Mediterranean limpet</name>
    <dbReference type="NCBI Taxonomy" id="87958"/>
    <lineage>
        <taxon>Eukaryota</taxon>
        <taxon>Metazoa</taxon>
        <taxon>Spiralia</taxon>
        <taxon>Lophotrochozoa</taxon>
        <taxon>Mollusca</taxon>
        <taxon>Gastropoda</taxon>
        <taxon>Patellogastropoda</taxon>
        <taxon>Patelloidea</taxon>
        <taxon>Patellidae</taxon>
        <taxon>Patella</taxon>
    </lineage>
</organism>
<dbReference type="PANTHER" id="PTHR24198">
    <property type="entry name" value="ANKYRIN REPEAT AND PROTEIN KINASE DOMAIN-CONTAINING PROTEIN"/>
    <property type="match status" value="1"/>
</dbReference>
<evidence type="ECO:0000256" key="3">
    <source>
        <dbReference type="PROSITE-ProRule" id="PRU00023"/>
    </source>
</evidence>
<dbReference type="SUPFAM" id="SSF48403">
    <property type="entry name" value="Ankyrin repeat"/>
    <property type="match status" value="4"/>
</dbReference>
<dbReference type="PROSITE" id="PS50297">
    <property type="entry name" value="ANK_REP_REGION"/>
    <property type="match status" value="2"/>
</dbReference>
<feature type="compositionally biased region" description="Basic residues" evidence="4">
    <location>
        <begin position="317"/>
        <end position="327"/>
    </location>
</feature>
<dbReference type="PRINTS" id="PR01415">
    <property type="entry name" value="ANKYRIN"/>
</dbReference>
<evidence type="ECO:0000313" key="5">
    <source>
        <dbReference type="EMBL" id="KAK6195118.1"/>
    </source>
</evidence>
<feature type="region of interest" description="Disordered" evidence="4">
    <location>
        <begin position="1763"/>
        <end position="1801"/>
    </location>
</feature>
<keyword evidence="2 3" id="KW-0040">ANK repeat</keyword>
<dbReference type="Pfam" id="PF12796">
    <property type="entry name" value="Ank_2"/>
    <property type="match status" value="1"/>
</dbReference>
<evidence type="ECO:0000256" key="2">
    <source>
        <dbReference type="ARBA" id="ARBA00023043"/>
    </source>
</evidence>
<feature type="compositionally biased region" description="Basic residues" evidence="4">
    <location>
        <begin position="1414"/>
        <end position="1423"/>
    </location>
</feature>
<reference evidence="5 6" key="1">
    <citation type="submission" date="2024-01" db="EMBL/GenBank/DDBJ databases">
        <title>The genome of the rayed Mediterranean limpet Patella caerulea (Linnaeus, 1758).</title>
        <authorList>
            <person name="Anh-Thu Weber A."/>
            <person name="Halstead-Nussloch G."/>
        </authorList>
    </citation>
    <scope>NUCLEOTIDE SEQUENCE [LARGE SCALE GENOMIC DNA]</scope>
    <source>
        <strain evidence="5">AATW-2023a</strain>
        <tissue evidence="5">Whole specimen</tissue>
    </source>
</reference>
<protein>
    <recommendedName>
        <fullName evidence="7">Poly [ADP-ribose] polymerase</fullName>
    </recommendedName>
</protein>
<dbReference type="Pfam" id="PF00023">
    <property type="entry name" value="Ank"/>
    <property type="match status" value="1"/>
</dbReference>
<keyword evidence="1" id="KW-0677">Repeat</keyword>
<gene>
    <name evidence="5" type="ORF">SNE40_000608</name>
</gene>
<evidence type="ECO:0000256" key="1">
    <source>
        <dbReference type="ARBA" id="ARBA00022737"/>
    </source>
</evidence>
<sequence length="4094" mass="468764">MTLSQRYHYRSPDVDENGLYTYRSRPTTPRSSTPDIEVRIRAVSETSPCIKDGKFHFNSQCKVFTVRRSIESYFGECFENGFVFLSNRNEVLKAQEKDLKLVDILPKLPRFSESAHLNKHFYFEDATYKELNTSNEGERKMTVCVCLLFLYADSGLSHWNRNDLWKRLGAHSLKTFTFVPSSILSAKPSVTESLAEEINKYAVYGKMEEIGVFSNQGLRSNPKFADYRGATPLHYAAKNGDVKLCEYLMINFENEIMRLRDSKDSNGRNALNYLLTFLSITVTKAEYGSSSSLQSTSGIKDSPLNKTNHTDVANKKSSAKTKNKSQNKIKESKIGVKLTKHEKEIPEHTRNQLDVIIYLLTQKFNLDEPDILGISCSDRLQLLPSRYLLYLLKRLDPNYIPDKVVLHLADVGLQLMHHDKSFCDDYVIKYFDVLPFDHSYILPPLHLATHHGKEHFVRKLLERSHDHKKKDATGMLAFHHACKIGNRELVKLLYFEEMENSDFLQGLKIAFEVCCRKYKSFEVFEDVYSMRKPYKLNMASEFAELIVKCMENNIDVTQWIHILPFLGENIRHRFLSQGSYLGCYEVVYHLVKLQVNVNVKDFMGRTALHEAMYTGRYEIVKYLISAKANPNVQDDRRSTPLHYACQCVETNELYTLNGKRVFDGRTCSKKTQERVIQCMDNLITDGGADLSISDINGRTPILVALHHKRYTIFKWLLDKHLDKIKPFSVDHFGFHILHYLAEFTDNDLNFILEKVSCAFKNEITKAADTTEGSWLKDVDSMDTTGDYWCLPDGEDSPQRKIPDRIRLCRLREAFVRKYETQPNIHQSQYLLKHLMSHSKPKIDSLLKTVIEALPTVRNSRIEMFLAGMTASRNWDMESLRIILLYGEFSESDLSKMLFAAVTSTQVYVQEWDYDPKDGYCVTTISNKHLPKQNNLVQYLLSKGASPNIFFSGKEILETDYVHILSPYGKFVQLHGSMTVLEVAVMQENLHLVESLLVYATVFGCFAAHIAALNGNVPLLKLLLKTAQKEMNGVRSNISLCKENEELISLDILRAGILKAACCSAKPAVSLFKCMFKYFPEIVNYSKYVNYRMISNIVNPGCLFLCGFNFKSASPITALLRKNASDERRTNVTQILSYLMEKGVYMKEIRVRKKKNMHMHGACESLMAAMSMKLWECVNIVLERTGNTIWKCLMSKSESCHRHNYSSAQLVFHSCFDQYFNEFPTQTLQIVLKGVRQSLKTNGSLDLKQTLESEMKVEEGYQQELDILYLEYLIRRVVTLSTAFEIILIFPELIEKTNVFRDVCINREYMYRLKQGDICSVTLNEKLPRKLHIPRSNLNPITGDTVTGSDIIRVTGQVNQQVIGCSHLEGRVVYHGKFRNVQNISAGTRSALFYYPETPDNPQTKENGGIEENHKKGRVGGTHHSKTDEDAYEFINRNHVTASIANPQKIARLVEKLNSYPPPFISSRSKQTARSNLTHRKRKQCIISPTKDISKRRACFPKQKYSSVVNDFMILKIPPQSVMKEKKIQTFIGERRKRFNVKPIVKSVSSSGFVEKLCSLTTLQKRTIWRKKMTEDTPGCGRRNILNFEVTNLGRFFKGIPANCYDEFSRLSLLHYIALCGDVQLMSYVLVTSGTSNLNKDVNGIYPINMAASVLDLKMVEFLMDKGAKIQDSTMLAACMGDSYFRPANSKFIKLKVERQPTKRLEIVKYLLNKGCSPLFQDTDYGNCLDWSIFHEDWELTDVLLRNNIPINLTMKYPTGRVDPISKQYNTSSKKDDSVQLSMQNSENHDQPTTATDNNKSTSRSFRVMTLIQKASDTLCSKTVVHLSKQKDDLTPSITLELMDVAARRKTPNVLRDIFSGLVLPLVKDKKHHMENLLHPSNCHFVIKMVTQWGLDDALKEILSKMTHLDDFKQLESICPNLVLLSMKRQHWNILEMLLLNGLKTRERLNIDSKRTGIDSSTKWRLQNLLRLSTTAANNGTTLLHAAAAGGNREVMLDALHQPLGHVYTHALEQYPGVAAALNHQNETYALCLEKGLFRAPEKIQDTYIISFLTTFIDIPRFLNKCRLSLNPLTDSSGLYTRVWELFQSVKWIKPSSFLSIENSEDFLQRTLQKEDLTENTFLVLAMLGNCRFLKVLESKFHRNLIRKRLEMSLLGTYSFIDLLLIFSVSSSSSKDEDRSEILNYLISLSQLKWVIAPLTLQLAARHDMSHLLLVILKSQTLSSSSKSDLLQYWVPVLYRAISNGDEEFTKAFWQAILQDESDKETIIHTCIGIAIIKGKDALASSLVKLYSIDIDIMKQFILPWTSRRSTCILECFGLCSDVSRFTTLFESLIKNRNVDKEHCKSICKTGSINMWKLISDGSETFSTIFEYLSIAAKNGHEKLCIELFGSGEYLTQTMIETEISKKEILHLACRYNMIDFIEMILKKMDKSKIRETLLSPDAYGFTPLDYAKLFGHIKLYLDLQSKWEVSLTIDNHHNYRNNVGFFSYLMGSNKSTESNVPNIMTLSKPYYPLKFQKRGKSDQTKLDEYIIKGDQVAVWWLINTEREILVSDMKRNYEDFPYFHLLATYSFPRALQSLISYCEKYVPEELKIWLNTSLSRREDIFMSHYTPLTASLEFRAFTCFPILWETGEGREVTNPNNDTILHHAVAMGDNHIINMVNEQDDSIRLRQTKNAQGYNPAMIAALLGRHDIVPLLIDGLDFESLITDHSEHDIFDHVCLLCTFDLCIGWSNIYQKSLNSPGPDLSENNKPIRNVWNPNERVINHPTSLKTVLGWVEKIHPSLKDKSTNKEGDKILKVTLGAMGFNGGSQYARLILMQSREAQPILGVPAYPGMDDIACEMIKEHDVISAEVASDVIRSAIQYNCIQTIKLIGENYKDILINPANESLMHAISLGNMKLVAYIINLIQQSGTNIDEHLTKLSEIKEAIPLPISLVCGYRKPGDEKWDSETNRISDSDGYEISTFIMSDLRNIIDSYAIMESIIPSVMYGKEINVDMATFERQCPTIPGVVLRRQIVVHILQRYPCLISFDTDAWKQIECIRVICTTSSEPTLVRQDNALLDTVQMKSGESGSIRFNCSSAPPGEISFAGLLKMKIVSDVIPDLEERVKEDLEIDVNIRVNWSTIQNQALPTSALLTVMEESVWSRLGGLESVLHSCSLYMEFMKDHYPKDMVGSVKSLLKPVKEIEVRYVKTLSSSGRQGYGKLGSVILWEFAISDGHLQYDSEAFPLYEILRTCYIAYNCTYGEGLLLSQTQDEYNIFDFQKITMGDEFILDLDMLSFDILGRSARKYFAHSLRQEISSIAMARNFLCHIPLPIKKLVIKNSPASSNCSLSYSRTDRNLLMNVHATKTSNPWGLATIDYDRELSKLERDQVLQGIDVPSWYAAIESAIDTLFFEDELPVKLVLTDRDVKDLIVLSRVAGLPQRISSAEAIAEWIHSACLRFMKEITGMVDFIFQNYCNCWALGNFKIPSGLWQLVTEENISNDESGSIFLKLENHPSLDFKLENNTSHIQRNSVCWRFVSFDKLGEMNGDGPLCMVSFNGLLYFSPDKSVFLAILKNLPKEVYPHNPSAKDQLKFTTKGYYSKDVIHESSFLRRCRKDTESFCHFDNQLFILWQRGLKNNVNIFMDLDAMRAIWKAQTNFKVTTVSNYLIHTLDSFATTKELRDIYLELIEFVSIGVEYGAKSIHKIKGEQFKENVNIAITSSSGIHIEFFSDDVSDIEFTFKMALSYLRSMKLTQELNETLRKYGFNIDVEVVQLRSPGKFEYYMESCSSLKETLCAAFSYINDICDKPQAIIFGDSTKLCIDPNMSNKFQPFIQFKDHTLYVYSPRYVMFQGSEFVSSILANNTETLQCKNNLVLFEPVVLENELCVEVGDSRRLILNCLYYNNEHSPDYLIKMAKQEFHMYTIEQNGDQIEVKTKFEYVMLNKNTIGIDITTLNPDLRYRCELGYWKQSSFSRMRFLEKYWECVTEHALYSNGLFRLGVYQTCKCNDHAPKCPTTVQKKQHGEGVPNDFCFKRYAGGVIFEFRGMPVILCNVMFLDPKSSPYFIILIKSRAAQKKVFVRAVCAYCGQKCQIPYPSGTCADGQWLVIYEQI</sequence>
<dbReference type="Gene3D" id="1.25.40.20">
    <property type="entry name" value="Ankyrin repeat-containing domain"/>
    <property type="match status" value="7"/>
</dbReference>
<proteinExistence type="predicted"/>
<feature type="region of interest" description="Disordered" evidence="4">
    <location>
        <begin position="290"/>
        <end position="333"/>
    </location>
</feature>
<dbReference type="SMART" id="SM00248">
    <property type="entry name" value="ANK"/>
    <property type="match status" value="17"/>
</dbReference>
<name>A0AAN8Q793_PATCE</name>
<evidence type="ECO:0000256" key="4">
    <source>
        <dbReference type="SAM" id="MobiDB-lite"/>
    </source>
</evidence>
<comment type="caution">
    <text evidence="5">The sequence shown here is derived from an EMBL/GenBank/DDBJ whole genome shotgun (WGS) entry which is preliminary data.</text>
</comment>